<dbReference type="PANTHER" id="PTHR36509:SF3">
    <property type="entry name" value="SIGNAL PEPTIDE PROTEIN"/>
    <property type="match status" value="1"/>
</dbReference>
<organism evidence="2">
    <name type="scientific">marine sediment metagenome</name>
    <dbReference type="NCBI Taxonomy" id="412755"/>
    <lineage>
        <taxon>unclassified sequences</taxon>
        <taxon>metagenomes</taxon>
        <taxon>ecological metagenomes</taxon>
    </lineage>
</organism>
<feature type="domain" description="DUF1214" evidence="1">
    <location>
        <begin position="16"/>
        <end position="121"/>
    </location>
</feature>
<dbReference type="Pfam" id="PF06742">
    <property type="entry name" value="DUF1214"/>
    <property type="match status" value="1"/>
</dbReference>
<comment type="caution">
    <text evidence="2">The sequence shown here is derived from an EMBL/GenBank/DDBJ whole genome shotgun (WGS) entry which is preliminary data.</text>
</comment>
<dbReference type="Gene3D" id="2.60.120.600">
    <property type="entry name" value="Domain of unknown function DUF1214, C-terminal domain"/>
    <property type="match status" value="1"/>
</dbReference>
<accession>X0V499</accession>
<evidence type="ECO:0000259" key="1">
    <source>
        <dbReference type="Pfam" id="PF06742"/>
    </source>
</evidence>
<dbReference type="InterPro" id="IPR010621">
    <property type="entry name" value="DUF1214"/>
</dbReference>
<feature type="non-terminal residue" evidence="2">
    <location>
        <position position="1"/>
    </location>
</feature>
<protein>
    <recommendedName>
        <fullName evidence="1">DUF1214 domain-containing protein</fullName>
    </recommendedName>
</protein>
<proteinExistence type="predicted"/>
<evidence type="ECO:0000313" key="2">
    <source>
        <dbReference type="EMBL" id="GAG12969.1"/>
    </source>
</evidence>
<dbReference type="EMBL" id="BARS01026245">
    <property type="protein sequence ID" value="GAG12969.1"/>
    <property type="molecule type" value="Genomic_DNA"/>
</dbReference>
<reference evidence="2" key="1">
    <citation type="journal article" date="2014" name="Front. Microbiol.">
        <title>High frequency of phylogenetically diverse reductive dehalogenase-homologous genes in deep subseafloor sedimentary metagenomes.</title>
        <authorList>
            <person name="Kawai M."/>
            <person name="Futagami T."/>
            <person name="Toyoda A."/>
            <person name="Takaki Y."/>
            <person name="Nishi S."/>
            <person name="Hori S."/>
            <person name="Arai W."/>
            <person name="Tsubouchi T."/>
            <person name="Morono Y."/>
            <person name="Uchiyama I."/>
            <person name="Ito T."/>
            <person name="Fujiyama A."/>
            <person name="Inagaki F."/>
            <person name="Takami H."/>
        </authorList>
    </citation>
    <scope>NUCLEOTIDE SEQUENCE</scope>
    <source>
        <strain evidence="2">Expedition CK06-06</strain>
    </source>
</reference>
<dbReference type="InterPro" id="IPR037049">
    <property type="entry name" value="DUF1214_C_sf"/>
</dbReference>
<sequence length="138" mass="15307">TGVTPAMVAQNIGAGSQYLCTHIDSSGTPLDGGQNYRLQVPGDVPVKDFWSVIVYDAASRSMLPTSQEWPSVSTYTDLEVNDDGSIDIYFGPEAPEGKEQNWIETMPDKGWTAIFRLYGPLEPFFEQGWKLNDIELVE</sequence>
<dbReference type="SUPFAM" id="SSF160935">
    <property type="entry name" value="VPA0735-like"/>
    <property type="match status" value="1"/>
</dbReference>
<gene>
    <name evidence="2" type="ORF">S01H1_41381</name>
</gene>
<dbReference type="PANTHER" id="PTHR36509">
    <property type="entry name" value="BLL3101 PROTEIN"/>
    <property type="match status" value="1"/>
</dbReference>
<dbReference type="AlphaFoldDB" id="X0V499"/>
<name>X0V499_9ZZZZ</name>